<keyword evidence="10" id="KW-0677">Repeat</keyword>
<evidence type="ECO:0000256" key="12">
    <source>
        <dbReference type="ARBA" id="ARBA00022777"/>
    </source>
</evidence>
<dbReference type="CDD" id="cd14066">
    <property type="entry name" value="STKc_IRAK"/>
    <property type="match status" value="1"/>
</dbReference>
<evidence type="ECO:0000313" key="24">
    <source>
        <dbReference type="Proteomes" id="UP001632038"/>
    </source>
</evidence>
<comment type="similarity">
    <text evidence="2">Belongs to the RLP family.</text>
</comment>
<keyword evidence="7" id="KW-0808">Transferase</keyword>
<dbReference type="PROSITE" id="PS50011">
    <property type="entry name" value="PROTEIN_KINASE_DOM"/>
    <property type="match status" value="1"/>
</dbReference>
<dbReference type="GO" id="GO:0016020">
    <property type="term" value="C:membrane"/>
    <property type="evidence" value="ECO:0007669"/>
    <property type="project" value="UniProtKB-SubCell"/>
</dbReference>
<keyword evidence="13" id="KW-0067">ATP-binding</keyword>
<feature type="signal peptide" evidence="21">
    <location>
        <begin position="1"/>
        <end position="20"/>
    </location>
</feature>
<dbReference type="Pfam" id="PF00069">
    <property type="entry name" value="Pkinase"/>
    <property type="match status" value="1"/>
</dbReference>
<dbReference type="InterPro" id="IPR046959">
    <property type="entry name" value="PRK1-6/SRF4-like"/>
</dbReference>
<dbReference type="Proteomes" id="UP001632038">
    <property type="component" value="Unassembled WGS sequence"/>
</dbReference>
<evidence type="ECO:0000256" key="16">
    <source>
        <dbReference type="ARBA" id="ARBA00023180"/>
    </source>
</evidence>
<keyword evidence="24" id="KW-1185">Reference proteome</keyword>
<evidence type="ECO:0000256" key="3">
    <source>
        <dbReference type="ARBA" id="ARBA00012513"/>
    </source>
</evidence>
<evidence type="ECO:0000256" key="21">
    <source>
        <dbReference type="SAM" id="SignalP"/>
    </source>
</evidence>
<evidence type="ECO:0000256" key="9">
    <source>
        <dbReference type="ARBA" id="ARBA00022729"/>
    </source>
</evidence>
<dbReference type="FunFam" id="1.10.510.10:FF:001023">
    <property type="entry name" value="Os07g0541700 protein"/>
    <property type="match status" value="1"/>
</dbReference>
<keyword evidence="4" id="KW-0723">Serine/threonine-protein kinase</keyword>
<dbReference type="FunFam" id="3.80.10.10:FF:000722">
    <property type="entry name" value="Leucine-rich repeat receptor-like protein kinase"/>
    <property type="match status" value="1"/>
</dbReference>
<dbReference type="InterPro" id="IPR000719">
    <property type="entry name" value="Prot_kinase_dom"/>
</dbReference>
<evidence type="ECO:0000256" key="13">
    <source>
        <dbReference type="ARBA" id="ARBA00022840"/>
    </source>
</evidence>
<keyword evidence="8 20" id="KW-0812">Transmembrane</keyword>
<evidence type="ECO:0000256" key="11">
    <source>
        <dbReference type="ARBA" id="ARBA00022741"/>
    </source>
</evidence>
<dbReference type="PROSITE" id="PS51450">
    <property type="entry name" value="LRR"/>
    <property type="match status" value="1"/>
</dbReference>
<dbReference type="Gene3D" id="1.10.510.10">
    <property type="entry name" value="Transferase(Phosphotransferase) domain 1"/>
    <property type="match status" value="1"/>
</dbReference>
<comment type="subcellular location">
    <subcellularLocation>
        <location evidence="1">Membrane</location>
        <topology evidence="1">Single-pass type I membrane protein</topology>
    </subcellularLocation>
</comment>
<keyword evidence="14 20" id="KW-1133">Transmembrane helix</keyword>
<evidence type="ECO:0000256" key="19">
    <source>
        <dbReference type="SAM" id="MobiDB-lite"/>
    </source>
</evidence>
<proteinExistence type="inferred from homology"/>
<dbReference type="FunFam" id="3.80.10.10:FF:000275">
    <property type="entry name" value="Leucine-rich repeat receptor-like protein kinase"/>
    <property type="match status" value="1"/>
</dbReference>
<feature type="compositionally biased region" description="Low complexity" evidence="19">
    <location>
        <begin position="404"/>
        <end position="413"/>
    </location>
</feature>
<keyword evidence="16" id="KW-0325">Glycoprotein</keyword>
<evidence type="ECO:0000259" key="22">
    <source>
        <dbReference type="PROSITE" id="PS50011"/>
    </source>
</evidence>
<evidence type="ECO:0000256" key="1">
    <source>
        <dbReference type="ARBA" id="ARBA00004479"/>
    </source>
</evidence>
<feature type="chain" id="PRO_5044754634" description="non-specific serine/threonine protein kinase" evidence="21">
    <location>
        <begin position="21"/>
        <end position="754"/>
    </location>
</feature>
<dbReference type="PANTHER" id="PTHR48007:SF47">
    <property type="entry name" value="PROTEIN KINASE DOMAIN-CONTAINING PROTEIN"/>
    <property type="match status" value="1"/>
</dbReference>
<feature type="region of interest" description="Disordered" evidence="19">
    <location>
        <begin position="400"/>
        <end position="419"/>
    </location>
</feature>
<protein>
    <recommendedName>
        <fullName evidence="3">non-specific serine/threonine protein kinase</fullName>
        <ecNumber evidence="3">2.7.11.1</ecNumber>
    </recommendedName>
</protein>
<gene>
    <name evidence="23" type="ORF">CASFOL_018111</name>
</gene>
<feature type="domain" description="Protein kinase" evidence="22">
    <location>
        <begin position="444"/>
        <end position="745"/>
    </location>
</feature>
<dbReference type="GO" id="GO:0005524">
    <property type="term" value="F:ATP binding"/>
    <property type="evidence" value="ECO:0007669"/>
    <property type="project" value="UniProtKB-KW"/>
</dbReference>
<evidence type="ECO:0000256" key="2">
    <source>
        <dbReference type="ARBA" id="ARBA00009592"/>
    </source>
</evidence>
<dbReference type="Pfam" id="PF13855">
    <property type="entry name" value="LRR_8"/>
    <property type="match status" value="1"/>
</dbReference>
<evidence type="ECO:0000256" key="15">
    <source>
        <dbReference type="ARBA" id="ARBA00023136"/>
    </source>
</evidence>
<name>A0ABD3D5U2_9LAMI</name>
<dbReference type="EC" id="2.7.11.1" evidence="3"/>
<dbReference type="Pfam" id="PF08263">
    <property type="entry name" value="LRRNT_2"/>
    <property type="match status" value="1"/>
</dbReference>
<keyword evidence="6" id="KW-0433">Leucine-rich repeat</keyword>
<dbReference type="Gene3D" id="3.30.200.20">
    <property type="entry name" value="Phosphorylase Kinase, domain 1"/>
    <property type="match status" value="1"/>
</dbReference>
<dbReference type="InterPro" id="IPR001611">
    <property type="entry name" value="Leu-rich_rpt"/>
</dbReference>
<sequence>MSYHIHILALLLLIRAQSFGLNTDGLLLLSFKFNIITDPSGVLQSWDYQAETPCSWTGVTCGIPGFEDPYFRVTGLSLPNSGLSGSIPSTVGMIEHLQNLDLSNNSIYGSIPLSLFSASSLQTLDLSNNLISGTLPELIGSLLNLRLLNLSGNALTGKLPVNLTGLRNLTSISLNNNQFLGPIPGRLDSVRALDLSSNLMGGPLPPDFGGGNIVYLNVSFNKLTGEISPEFAAHIPFNAIIDISHNNLTGPVPRSNLFLNQETSSFSGNTGLCGEPLKSLCPIPSSLATPPNSPSAIAVIPKTESVKPPAGTPVHGGKTVLKAGAILGIVFGDVLGILIISLIFGYIYHRKKRKKLSPVKNATESREKEFNWASSSSSSSKKYSFLRKWTCLKRQKYPPEADIETTSESSNIESNHEDERVEKNETALVTVDGGKEIELETLLKASAYILGASGSSIVYKAVLEDGTTFAVRRVGESGVDRFRDFDSQIRVIAKLVHPNLVRVRGFYWGDEEKLIIYDFIPNGSLANARYRKAGSSPCHLPWGTRLKIAKGVARGLCYIHEKKQVHGNLKPSNILLGLDMEPKIGDFGLERLVAGDNSSKPGGSARNFGSKRSTASRDSLQDFAIGPGLSPSPSAIGVSPYHAPESLRSLKPNPKWDVFAFGVVLLELLTGKIVLEESGPGLAIGSATNEDKSKVLRMADVAIRAEMEGKEDALLALLKLGYGCVSNVPQKRPSMKEVIQVLERFPSSSNYGHL</sequence>
<accession>A0ABD3D5U2</accession>
<dbReference type="InterPro" id="IPR032675">
    <property type="entry name" value="LRR_dom_sf"/>
</dbReference>
<dbReference type="AlphaFoldDB" id="A0ABD3D5U2"/>
<evidence type="ECO:0000256" key="5">
    <source>
        <dbReference type="ARBA" id="ARBA00022553"/>
    </source>
</evidence>
<keyword evidence="9 21" id="KW-0732">Signal</keyword>
<dbReference type="InterPro" id="IPR013210">
    <property type="entry name" value="LRR_N_plant-typ"/>
</dbReference>
<evidence type="ECO:0000256" key="8">
    <source>
        <dbReference type="ARBA" id="ARBA00022692"/>
    </source>
</evidence>
<keyword evidence="12" id="KW-0418">Kinase</keyword>
<dbReference type="EMBL" id="JAVIJP010000023">
    <property type="protein sequence ID" value="KAL3637663.1"/>
    <property type="molecule type" value="Genomic_DNA"/>
</dbReference>
<comment type="catalytic activity">
    <reaction evidence="18">
        <text>L-seryl-[protein] + ATP = O-phospho-L-seryl-[protein] + ADP + H(+)</text>
        <dbReference type="Rhea" id="RHEA:17989"/>
        <dbReference type="Rhea" id="RHEA-COMP:9863"/>
        <dbReference type="Rhea" id="RHEA-COMP:11604"/>
        <dbReference type="ChEBI" id="CHEBI:15378"/>
        <dbReference type="ChEBI" id="CHEBI:29999"/>
        <dbReference type="ChEBI" id="CHEBI:30616"/>
        <dbReference type="ChEBI" id="CHEBI:83421"/>
        <dbReference type="ChEBI" id="CHEBI:456216"/>
        <dbReference type="EC" id="2.7.11.1"/>
    </reaction>
</comment>
<feature type="transmembrane region" description="Helical" evidence="20">
    <location>
        <begin position="325"/>
        <end position="348"/>
    </location>
</feature>
<dbReference type="Pfam" id="PF00560">
    <property type="entry name" value="LRR_1"/>
    <property type="match status" value="2"/>
</dbReference>
<evidence type="ECO:0000256" key="6">
    <source>
        <dbReference type="ARBA" id="ARBA00022614"/>
    </source>
</evidence>
<keyword evidence="5" id="KW-0597">Phosphoprotein</keyword>
<dbReference type="SUPFAM" id="SSF52058">
    <property type="entry name" value="L domain-like"/>
    <property type="match status" value="1"/>
</dbReference>
<dbReference type="InterPro" id="IPR011009">
    <property type="entry name" value="Kinase-like_dom_sf"/>
</dbReference>
<evidence type="ECO:0000256" key="4">
    <source>
        <dbReference type="ARBA" id="ARBA00022527"/>
    </source>
</evidence>
<dbReference type="GO" id="GO:0004674">
    <property type="term" value="F:protein serine/threonine kinase activity"/>
    <property type="evidence" value="ECO:0007669"/>
    <property type="project" value="UniProtKB-KW"/>
</dbReference>
<dbReference type="PANTHER" id="PTHR48007">
    <property type="entry name" value="LEUCINE-RICH REPEAT RECEPTOR-LIKE PROTEIN KINASE PXC1"/>
    <property type="match status" value="1"/>
</dbReference>
<comment type="catalytic activity">
    <reaction evidence="17">
        <text>L-threonyl-[protein] + ATP = O-phospho-L-threonyl-[protein] + ADP + H(+)</text>
        <dbReference type="Rhea" id="RHEA:46608"/>
        <dbReference type="Rhea" id="RHEA-COMP:11060"/>
        <dbReference type="Rhea" id="RHEA-COMP:11605"/>
        <dbReference type="ChEBI" id="CHEBI:15378"/>
        <dbReference type="ChEBI" id="CHEBI:30013"/>
        <dbReference type="ChEBI" id="CHEBI:30616"/>
        <dbReference type="ChEBI" id="CHEBI:61977"/>
        <dbReference type="ChEBI" id="CHEBI:456216"/>
        <dbReference type="EC" id="2.7.11.1"/>
    </reaction>
</comment>
<keyword evidence="15 20" id="KW-0472">Membrane</keyword>
<dbReference type="SUPFAM" id="SSF56112">
    <property type="entry name" value="Protein kinase-like (PK-like)"/>
    <property type="match status" value="1"/>
</dbReference>
<evidence type="ECO:0000256" key="17">
    <source>
        <dbReference type="ARBA" id="ARBA00047899"/>
    </source>
</evidence>
<evidence type="ECO:0000256" key="7">
    <source>
        <dbReference type="ARBA" id="ARBA00022679"/>
    </source>
</evidence>
<evidence type="ECO:0000256" key="10">
    <source>
        <dbReference type="ARBA" id="ARBA00022737"/>
    </source>
</evidence>
<evidence type="ECO:0000256" key="20">
    <source>
        <dbReference type="SAM" id="Phobius"/>
    </source>
</evidence>
<reference evidence="24" key="1">
    <citation type="journal article" date="2024" name="IScience">
        <title>Strigolactones Initiate the Formation of Haustorium-like Structures in Castilleja.</title>
        <authorList>
            <person name="Buerger M."/>
            <person name="Peterson D."/>
            <person name="Chory J."/>
        </authorList>
    </citation>
    <scope>NUCLEOTIDE SEQUENCE [LARGE SCALE GENOMIC DNA]</scope>
</reference>
<dbReference type="Gene3D" id="3.80.10.10">
    <property type="entry name" value="Ribonuclease Inhibitor"/>
    <property type="match status" value="2"/>
</dbReference>
<evidence type="ECO:0000256" key="18">
    <source>
        <dbReference type="ARBA" id="ARBA00048679"/>
    </source>
</evidence>
<organism evidence="23 24">
    <name type="scientific">Castilleja foliolosa</name>
    <dbReference type="NCBI Taxonomy" id="1961234"/>
    <lineage>
        <taxon>Eukaryota</taxon>
        <taxon>Viridiplantae</taxon>
        <taxon>Streptophyta</taxon>
        <taxon>Embryophyta</taxon>
        <taxon>Tracheophyta</taxon>
        <taxon>Spermatophyta</taxon>
        <taxon>Magnoliopsida</taxon>
        <taxon>eudicotyledons</taxon>
        <taxon>Gunneridae</taxon>
        <taxon>Pentapetalae</taxon>
        <taxon>asterids</taxon>
        <taxon>lamiids</taxon>
        <taxon>Lamiales</taxon>
        <taxon>Orobanchaceae</taxon>
        <taxon>Pedicularideae</taxon>
        <taxon>Castillejinae</taxon>
        <taxon>Castilleja</taxon>
    </lineage>
</organism>
<keyword evidence="11" id="KW-0547">Nucleotide-binding</keyword>
<evidence type="ECO:0000256" key="14">
    <source>
        <dbReference type="ARBA" id="ARBA00022989"/>
    </source>
</evidence>
<comment type="caution">
    <text evidence="23">The sequence shown here is derived from an EMBL/GenBank/DDBJ whole genome shotgun (WGS) entry which is preliminary data.</text>
</comment>
<evidence type="ECO:0000313" key="23">
    <source>
        <dbReference type="EMBL" id="KAL3637663.1"/>
    </source>
</evidence>